<sequence length="92" mass="10918">MCESSHCHAEHSCSFCELLRRLQQKDCEVPLRIDRPTMLKWNSRHMTSFAKETGDHLLQTTYFSNNFRWICLVFEDPHGQLLFCFGLIRIDP</sequence>
<reference evidence="1" key="1">
    <citation type="submission" date="2014-05" db="EMBL/GenBank/DDBJ databases">
        <authorList>
            <person name="Chronopoulou M."/>
        </authorList>
    </citation>
    <scope>NUCLEOTIDE SEQUENCE</scope>
    <source>
        <tissue evidence="1">Whole organism</tissue>
    </source>
</reference>
<evidence type="ECO:0000313" key="1">
    <source>
        <dbReference type="EMBL" id="CDW21648.1"/>
    </source>
</evidence>
<name>A0A0K2T6I6_LEPSM</name>
<dbReference type="AlphaFoldDB" id="A0A0K2T6I6"/>
<proteinExistence type="predicted"/>
<protein>
    <submittedName>
        <fullName evidence="1">Uncharacterized protein</fullName>
    </submittedName>
</protein>
<organism evidence="1">
    <name type="scientific">Lepeophtheirus salmonis</name>
    <name type="common">Salmon louse</name>
    <name type="synonym">Caligus salmonis</name>
    <dbReference type="NCBI Taxonomy" id="72036"/>
    <lineage>
        <taxon>Eukaryota</taxon>
        <taxon>Metazoa</taxon>
        <taxon>Ecdysozoa</taxon>
        <taxon>Arthropoda</taxon>
        <taxon>Crustacea</taxon>
        <taxon>Multicrustacea</taxon>
        <taxon>Hexanauplia</taxon>
        <taxon>Copepoda</taxon>
        <taxon>Siphonostomatoida</taxon>
        <taxon>Caligidae</taxon>
        <taxon>Lepeophtheirus</taxon>
    </lineage>
</organism>
<dbReference type="EMBL" id="HACA01004287">
    <property type="protein sequence ID" value="CDW21648.1"/>
    <property type="molecule type" value="Transcribed_RNA"/>
</dbReference>
<accession>A0A0K2T6I6</accession>